<evidence type="ECO:0000313" key="3">
    <source>
        <dbReference type="Proteomes" id="UP000789396"/>
    </source>
</evidence>
<accession>A0A9N9B329</accession>
<keyword evidence="1" id="KW-0175">Coiled coil</keyword>
<comment type="caution">
    <text evidence="2">The sequence shown here is derived from an EMBL/GenBank/DDBJ whole genome shotgun (WGS) entry which is preliminary data.</text>
</comment>
<dbReference type="Proteomes" id="UP000789396">
    <property type="component" value="Unassembled WGS sequence"/>
</dbReference>
<dbReference type="Gene3D" id="3.80.10.10">
    <property type="entry name" value="Ribonuclease Inhibitor"/>
    <property type="match status" value="1"/>
</dbReference>
<dbReference type="PANTHER" id="PTHR24422">
    <property type="entry name" value="CHEMOTAXIS PROTEIN METHYLTRANSFERASE"/>
    <property type="match status" value="1"/>
</dbReference>
<feature type="coiled-coil region" evidence="1">
    <location>
        <begin position="150"/>
        <end position="331"/>
    </location>
</feature>
<gene>
    <name evidence="2" type="ORF">RFULGI_LOCUS4677</name>
</gene>
<dbReference type="OrthoDB" id="2434008at2759"/>
<dbReference type="PANTHER" id="PTHR24422:SF10">
    <property type="entry name" value="CHEMOTAXIS PROTEIN METHYLTRANSFERASE 2"/>
    <property type="match status" value="1"/>
</dbReference>
<dbReference type="InterPro" id="IPR032675">
    <property type="entry name" value="LRR_dom_sf"/>
</dbReference>
<keyword evidence="3" id="KW-1185">Reference proteome</keyword>
<protein>
    <submittedName>
        <fullName evidence="2">1264_t:CDS:1</fullName>
    </submittedName>
</protein>
<reference evidence="2" key="1">
    <citation type="submission" date="2021-06" db="EMBL/GenBank/DDBJ databases">
        <authorList>
            <person name="Kallberg Y."/>
            <person name="Tangrot J."/>
            <person name="Rosling A."/>
        </authorList>
    </citation>
    <scope>NUCLEOTIDE SEQUENCE</scope>
    <source>
        <strain evidence="2">IN212</strain>
    </source>
</reference>
<proteinExistence type="predicted"/>
<evidence type="ECO:0000256" key="1">
    <source>
        <dbReference type="SAM" id="Coils"/>
    </source>
</evidence>
<dbReference type="EMBL" id="CAJVPZ010004785">
    <property type="protein sequence ID" value="CAG8551715.1"/>
    <property type="molecule type" value="Genomic_DNA"/>
</dbReference>
<dbReference type="InterPro" id="IPR050903">
    <property type="entry name" value="Bact_Chemotaxis_MeTrfase"/>
</dbReference>
<dbReference type="SUPFAM" id="SSF52058">
    <property type="entry name" value="L domain-like"/>
    <property type="match status" value="1"/>
</dbReference>
<name>A0A9N9B329_9GLOM</name>
<dbReference type="AlphaFoldDB" id="A0A9N9B329"/>
<sequence length="403" mass="47609">MAKAQDYVENNFPKDSKVINAANKNLVGSLDLRKYSNLEELNIRENQITNLIFSDNNTNITKIKAFNNQLTNLNFLKSLPNPEKIKWLGLFKNQITSYNLEVLAPFINCEMLSIGKNNISGNLNQFNNNTWRGPRNDFRKLSDKKVCETINSLWQQLEKLKQQNQETLKQKNQELVKIRKVKQQNQEKLKQQNQGLEKQNQELEKQNQELEKLKQQNQELEKLKQQNQELEKQNQELEKQNQELEKLKKQIQELEKHQNQELEKQRNQELEKLKQQLEEFSNLLFPSQSYNFTQIKQEIVRLKCQELASQVRKKEEQLEQLVNDAKTKTDHLGNIVDLLLETQRQITKTIPESDEYLKGQLDAYQNVLENNITKEELHNLLNKQIELVQLENLLASLQINNPQ</sequence>
<organism evidence="2 3">
    <name type="scientific">Racocetra fulgida</name>
    <dbReference type="NCBI Taxonomy" id="60492"/>
    <lineage>
        <taxon>Eukaryota</taxon>
        <taxon>Fungi</taxon>
        <taxon>Fungi incertae sedis</taxon>
        <taxon>Mucoromycota</taxon>
        <taxon>Glomeromycotina</taxon>
        <taxon>Glomeromycetes</taxon>
        <taxon>Diversisporales</taxon>
        <taxon>Gigasporaceae</taxon>
        <taxon>Racocetra</taxon>
    </lineage>
</organism>
<evidence type="ECO:0000313" key="2">
    <source>
        <dbReference type="EMBL" id="CAG8551715.1"/>
    </source>
</evidence>